<gene>
    <name evidence="2" type="ORF">METZ01_LOCUS398129</name>
</gene>
<evidence type="ECO:0000313" key="2">
    <source>
        <dbReference type="EMBL" id="SVD45275.1"/>
    </source>
</evidence>
<feature type="transmembrane region" description="Helical" evidence="1">
    <location>
        <begin position="152"/>
        <end position="169"/>
    </location>
</feature>
<reference evidence="2" key="1">
    <citation type="submission" date="2018-05" db="EMBL/GenBank/DDBJ databases">
        <authorList>
            <person name="Lanie J.A."/>
            <person name="Ng W.-L."/>
            <person name="Kazmierczak K.M."/>
            <person name="Andrzejewski T.M."/>
            <person name="Davidsen T.M."/>
            <person name="Wayne K.J."/>
            <person name="Tettelin H."/>
            <person name="Glass J.I."/>
            <person name="Rusch D."/>
            <person name="Podicherti R."/>
            <person name="Tsui H.-C.T."/>
            <person name="Winkler M.E."/>
        </authorList>
    </citation>
    <scope>NUCLEOTIDE SEQUENCE</scope>
</reference>
<feature type="transmembrane region" description="Helical" evidence="1">
    <location>
        <begin position="49"/>
        <end position="67"/>
    </location>
</feature>
<sequence length="285" mass="31426">GRRAKAQELSDEEKRKDQGFASKKMVGLLSGIEKGIGGMWKKGKSAVGLTFKGALIATGLLLLLKFLESKKWQEIKDSIKKFAEGGGFDFIKTTMTSIYDYLFGEDSIFKRMGKVFDAFFGEDEYEGPAGQHKKEKGFIAGMQAIWNNFSGLELWVLAFALAMIIPGPLGKLILVGNVLWWGAKGIWTAFTWMGGWVGKFATKIFTGISAFLKEKWATSPIRTAFKGLGAKFTSIVTKFKTILTGAIEGAGKWLAELAGKVRNAVPYKFLSKAPRMAMDMGKRGW</sequence>
<feature type="non-terminal residue" evidence="2">
    <location>
        <position position="285"/>
    </location>
</feature>
<protein>
    <submittedName>
        <fullName evidence="2">Uncharacterized protein</fullName>
    </submittedName>
</protein>
<keyword evidence="1" id="KW-0472">Membrane</keyword>
<proteinExistence type="predicted"/>
<evidence type="ECO:0000256" key="1">
    <source>
        <dbReference type="SAM" id="Phobius"/>
    </source>
</evidence>
<keyword evidence="1" id="KW-0812">Transmembrane</keyword>
<dbReference type="AlphaFoldDB" id="A0A382VGW2"/>
<keyword evidence="1" id="KW-1133">Transmembrane helix</keyword>
<feature type="non-terminal residue" evidence="2">
    <location>
        <position position="1"/>
    </location>
</feature>
<accession>A0A382VGW2</accession>
<organism evidence="2">
    <name type="scientific">marine metagenome</name>
    <dbReference type="NCBI Taxonomy" id="408172"/>
    <lineage>
        <taxon>unclassified sequences</taxon>
        <taxon>metagenomes</taxon>
        <taxon>ecological metagenomes</taxon>
    </lineage>
</organism>
<dbReference type="EMBL" id="UINC01151581">
    <property type="protein sequence ID" value="SVD45275.1"/>
    <property type="molecule type" value="Genomic_DNA"/>
</dbReference>
<name>A0A382VGW2_9ZZZZ</name>